<dbReference type="InterPro" id="IPR032859">
    <property type="entry name" value="KH_dom-like"/>
</dbReference>
<dbReference type="GO" id="GO:0042254">
    <property type="term" value="P:ribosome biogenesis"/>
    <property type="evidence" value="ECO:0007669"/>
    <property type="project" value="UniProtKB-KW"/>
</dbReference>
<evidence type="ECO:0000256" key="6">
    <source>
        <dbReference type="ARBA" id="ARBA00023134"/>
    </source>
</evidence>
<feature type="compositionally biased region" description="Low complexity" evidence="8">
    <location>
        <begin position="108"/>
        <end position="137"/>
    </location>
</feature>
<dbReference type="CDD" id="cd01895">
    <property type="entry name" value="EngA2"/>
    <property type="match status" value="1"/>
</dbReference>
<dbReference type="Gene3D" id="3.30.300.20">
    <property type="match status" value="1"/>
</dbReference>
<dbReference type="PRINTS" id="PR00326">
    <property type="entry name" value="GTP1OBG"/>
</dbReference>
<name>A0AAD3DRI6_9CHLO</name>
<comment type="similarity">
    <text evidence="1">Belongs to the TRAFAC class TrmE-Era-EngA-EngB-Septin-like GTPase superfamily. EngA (Der) GTPase family.</text>
</comment>
<dbReference type="NCBIfam" id="TIGR03594">
    <property type="entry name" value="GTPase_EngA"/>
    <property type="match status" value="1"/>
</dbReference>
<feature type="region of interest" description="Disordered" evidence="8">
    <location>
        <begin position="613"/>
        <end position="636"/>
    </location>
</feature>
<feature type="compositionally biased region" description="Polar residues" evidence="8">
    <location>
        <begin position="547"/>
        <end position="556"/>
    </location>
</feature>
<dbReference type="Pfam" id="PF14714">
    <property type="entry name" value="KH_dom-like"/>
    <property type="match status" value="1"/>
</dbReference>
<dbReference type="AlphaFoldDB" id="A0AAD3DRI6"/>
<evidence type="ECO:0000256" key="3">
    <source>
        <dbReference type="ARBA" id="ARBA00022517"/>
    </source>
</evidence>
<feature type="region of interest" description="Disordered" evidence="8">
    <location>
        <begin position="547"/>
        <end position="567"/>
    </location>
</feature>
<dbReference type="InterPro" id="IPR006073">
    <property type="entry name" value="GTP-bd"/>
</dbReference>
<accession>A0AAD3DRI6</accession>
<dbReference type="Gene3D" id="3.40.50.300">
    <property type="entry name" value="P-loop containing nucleotide triphosphate hydrolases"/>
    <property type="match status" value="2"/>
</dbReference>
<dbReference type="Pfam" id="PF01926">
    <property type="entry name" value="MMR_HSR1"/>
    <property type="match status" value="2"/>
</dbReference>
<evidence type="ECO:0000313" key="11">
    <source>
        <dbReference type="Proteomes" id="UP001054857"/>
    </source>
</evidence>
<evidence type="ECO:0000256" key="8">
    <source>
        <dbReference type="SAM" id="MobiDB-lite"/>
    </source>
</evidence>
<evidence type="ECO:0000256" key="1">
    <source>
        <dbReference type="ARBA" id="ARBA00008279"/>
    </source>
</evidence>
<evidence type="ECO:0000256" key="7">
    <source>
        <dbReference type="ARBA" id="ARBA00032345"/>
    </source>
</evidence>
<reference evidence="10 11" key="1">
    <citation type="journal article" date="2021" name="Sci. Rep.">
        <title>Genome sequencing of the multicellular alga Astrephomene provides insights into convergent evolution of germ-soma differentiation.</title>
        <authorList>
            <person name="Yamashita S."/>
            <person name="Yamamoto K."/>
            <person name="Matsuzaki R."/>
            <person name="Suzuki S."/>
            <person name="Yamaguchi H."/>
            <person name="Hirooka S."/>
            <person name="Minakuchi Y."/>
            <person name="Miyagishima S."/>
            <person name="Kawachi M."/>
            <person name="Toyoda A."/>
            <person name="Nozaki H."/>
        </authorList>
    </citation>
    <scope>NUCLEOTIDE SEQUENCE [LARGE SCALE GENOMIC DNA]</scope>
    <source>
        <strain evidence="10 11">NIES-4017</strain>
    </source>
</reference>
<keyword evidence="5" id="KW-0547">Nucleotide-binding</keyword>
<evidence type="ECO:0000313" key="10">
    <source>
        <dbReference type="EMBL" id="GFR45864.1"/>
    </source>
</evidence>
<keyword evidence="4" id="KW-0677">Repeat</keyword>
<gene>
    <name evidence="10" type="ORF">Agub_g7315</name>
</gene>
<feature type="domain" description="EngA-type G" evidence="9">
    <location>
        <begin position="157"/>
        <end position="339"/>
    </location>
</feature>
<dbReference type="InterPro" id="IPR003593">
    <property type="entry name" value="AAA+_ATPase"/>
</dbReference>
<proteinExistence type="inferred from homology"/>
<feature type="compositionally biased region" description="Basic residues" evidence="8">
    <location>
        <begin position="613"/>
        <end position="624"/>
    </location>
</feature>
<dbReference type="SMART" id="SM00382">
    <property type="entry name" value="AAA"/>
    <property type="match status" value="2"/>
</dbReference>
<dbReference type="FunFam" id="3.40.50.300:FF:001185">
    <property type="entry name" value="GTPase Der"/>
    <property type="match status" value="1"/>
</dbReference>
<evidence type="ECO:0000256" key="2">
    <source>
        <dbReference type="ARBA" id="ARBA00020953"/>
    </source>
</evidence>
<dbReference type="Proteomes" id="UP001054857">
    <property type="component" value="Unassembled WGS sequence"/>
</dbReference>
<dbReference type="PROSITE" id="PS51712">
    <property type="entry name" value="G_ENGA"/>
    <property type="match status" value="2"/>
</dbReference>
<dbReference type="InterPro" id="IPR027417">
    <property type="entry name" value="P-loop_NTPase"/>
</dbReference>
<dbReference type="InterPro" id="IPR016484">
    <property type="entry name" value="GTPase_Der"/>
</dbReference>
<dbReference type="PANTHER" id="PTHR43834:SF2">
    <property type="entry name" value="GTPASE DER"/>
    <property type="match status" value="1"/>
</dbReference>
<feature type="compositionally biased region" description="Low complexity" evidence="8">
    <location>
        <begin position="626"/>
        <end position="636"/>
    </location>
</feature>
<dbReference type="EMBL" id="BMAR01000011">
    <property type="protein sequence ID" value="GFR45864.1"/>
    <property type="molecule type" value="Genomic_DNA"/>
</dbReference>
<feature type="domain" description="EngA-type G" evidence="9">
    <location>
        <begin position="351"/>
        <end position="530"/>
    </location>
</feature>
<organism evidence="10 11">
    <name type="scientific">Astrephomene gubernaculifera</name>
    <dbReference type="NCBI Taxonomy" id="47775"/>
    <lineage>
        <taxon>Eukaryota</taxon>
        <taxon>Viridiplantae</taxon>
        <taxon>Chlorophyta</taxon>
        <taxon>core chlorophytes</taxon>
        <taxon>Chlorophyceae</taxon>
        <taxon>CS clade</taxon>
        <taxon>Chlamydomonadales</taxon>
        <taxon>Astrephomenaceae</taxon>
        <taxon>Astrephomene</taxon>
    </lineage>
</organism>
<feature type="region of interest" description="Disordered" evidence="8">
    <location>
        <begin position="108"/>
        <end position="145"/>
    </location>
</feature>
<evidence type="ECO:0000256" key="5">
    <source>
        <dbReference type="ARBA" id="ARBA00022741"/>
    </source>
</evidence>
<dbReference type="SUPFAM" id="SSF52540">
    <property type="entry name" value="P-loop containing nucleoside triphosphate hydrolases"/>
    <property type="match status" value="2"/>
</dbReference>
<dbReference type="InterPro" id="IPR015946">
    <property type="entry name" value="KH_dom-like_a/b"/>
</dbReference>
<keyword evidence="6" id="KW-0342">GTP-binding</keyword>
<dbReference type="GO" id="GO:0005525">
    <property type="term" value="F:GTP binding"/>
    <property type="evidence" value="ECO:0007669"/>
    <property type="project" value="UniProtKB-KW"/>
</dbReference>
<dbReference type="GO" id="GO:0009507">
    <property type="term" value="C:chloroplast"/>
    <property type="evidence" value="ECO:0007669"/>
    <property type="project" value="TreeGrafter"/>
</dbReference>
<dbReference type="NCBIfam" id="TIGR00231">
    <property type="entry name" value="small_GTP"/>
    <property type="match status" value="2"/>
</dbReference>
<dbReference type="HAMAP" id="MF_00195">
    <property type="entry name" value="GTPase_Der"/>
    <property type="match status" value="1"/>
</dbReference>
<comment type="caution">
    <text evidence="10">The sequence shown here is derived from an EMBL/GenBank/DDBJ whole genome shotgun (WGS) entry which is preliminary data.</text>
</comment>
<keyword evidence="3" id="KW-0690">Ribosome biogenesis</keyword>
<evidence type="ECO:0000259" key="9">
    <source>
        <dbReference type="PROSITE" id="PS51712"/>
    </source>
</evidence>
<evidence type="ECO:0000256" key="4">
    <source>
        <dbReference type="ARBA" id="ARBA00022737"/>
    </source>
</evidence>
<keyword evidence="11" id="KW-1185">Reference proteome</keyword>
<dbReference type="FunFam" id="3.40.50.300:FF:000040">
    <property type="entry name" value="GTPase Der"/>
    <property type="match status" value="1"/>
</dbReference>
<dbReference type="PANTHER" id="PTHR43834">
    <property type="entry name" value="GTPASE DER"/>
    <property type="match status" value="1"/>
</dbReference>
<sequence>MRCGSLAAHGRAPSVNFTRPGRPVIVAPTTVLNCPSHVNCGQKRASSVRVQSSIEFVEGITKEEAAKFDKIAASLVARLGNVQDHSPEDEDEDEELLPFGASPEEVAARQARLAQRRSTAGSGSSRSSGMGLSLAAGPDGYVPRSKRRRQIPDECLPKVAIVGRPNVGKSALFNRIAGAAVAVVYDTPGVTRDRLYTRAFWGDKDFIMIDTGGLMSDATRLPPDLRSEAMRSISAEGLPEAIERQAAAGVAEADTVVLLVDGKAGLQSGDEEILSWLRSNHPTKSVLLAVNKCDNAGKADEMVADFWGLGLQPHSVSAINGSGTGELLDEMVRLLPPPSSGEQDEDKDRPLAVAIVGRPNVGKSSLLNAIAGEERSIVCDMSGTTRDAVDTRITLPDGQRLTLIDTAGIRKRARVADSRDGAEAISVDRAMRAVRRADVAVLVIDAVEGITQQDFRLSELFASEGKAVVVVVNKWDRVDPQLWTVEKMAENVRTQLRHVSWASVVCTSAINGRHVDDVLEAVLEAGAQHARRVPTATLNMVLKEATQWKSPPSQRGSGRKGRIYYGTQAGTRPPSFVFFVNDEKLFADDYRRYMERQLRDNIGFPGSPLRLFWRGKPKRDHRTRPSSASSATSASS</sequence>
<protein>
    <recommendedName>
        <fullName evidence="2">GTPase Der</fullName>
    </recommendedName>
    <alternativeName>
        <fullName evidence="7">GTP-binding protein EngA</fullName>
    </alternativeName>
</protein>
<dbReference type="CDD" id="cd01894">
    <property type="entry name" value="EngA1"/>
    <property type="match status" value="1"/>
</dbReference>
<dbReference type="InterPro" id="IPR031166">
    <property type="entry name" value="G_ENGA"/>
</dbReference>
<dbReference type="InterPro" id="IPR005225">
    <property type="entry name" value="Small_GTP-bd"/>
</dbReference>
<dbReference type="FunFam" id="3.30.300.20:FF:000004">
    <property type="entry name" value="GTPase Der"/>
    <property type="match status" value="1"/>
</dbReference>